<organism evidence="4 5">
    <name type="scientific">Schinkia azotoformans MEV2011</name>
    <dbReference type="NCBI Taxonomy" id="1348973"/>
    <lineage>
        <taxon>Bacteria</taxon>
        <taxon>Bacillati</taxon>
        <taxon>Bacillota</taxon>
        <taxon>Bacilli</taxon>
        <taxon>Bacillales</taxon>
        <taxon>Bacillaceae</taxon>
        <taxon>Calidifontibacillus/Schinkia group</taxon>
        <taxon>Schinkia</taxon>
    </lineage>
</organism>
<protein>
    <submittedName>
        <fullName evidence="4">Putative S-layer protein</fullName>
    </submittedName>
</protein>
<comment type="caution">
    <text evidence="4">The sequence shown here is derived from an EMBL/GenBank/DDBJ whole genome shotgun (WGS) entry which is preliminary data.</text>
</comment>
<dbReference type="AlphaFoldDB" id="A0A072NQK5"/>
<proteinExistence type="predicted"/>
<evidence type="ECO:0000256" key="2">
    <source>
        <dbReference type="SAM" id="SignalP"/>
    </source>
</evidence>
<feature type="domain" description="SLH" evidence="3">
    <location>
        <begin position="488"/>
        <end position="545"/>
    </location>
</feature>
<evidence type="ECO:0000313" key="4">
    <source>
        <dbReference type="EMBL" id="KEF39766.1"/>
    </source>
</evidence>
<dbReference type="RefSeq" id="WP_051678055.1">
    <property type="nucleotide sequence ID" value="NZ_JJRY01000002.1"/>
</dbReference>
<feature type="domain" description="SLH" evidence="3">
    <location>
        <begin position="358"/>
        <end position="423"/>
    </location>
</feature>
<reference evidence="4 5" key="1">
    <citation type="submission" date="2014-04" db="EMBL/GenBank/DDBJ databases">
        <title>Draft genome sequence of Bacillus azotoformans MEV2011, a (co-) denitrifying strain unable to grow in the presence of oxygen.</title>
        <authorList>
            <person name="Nielsen M."/>
            <person name="Schreiber L."/>
            <person name="Finster K."/>
            <person name="Schramm A."/>
        </authorList>
    </citation>
    <scope>NUCLEOTIDE SEQUENCE [LARGE SCALE GENOMIC DNA]</scope>
    <source>
        <strain evidence="4 5">MEV2011</strain>
    </source>
</reference>
<dbReference type="Pfam" id="PF00395">
    <property type="entry name" value="SLH"/>
    <property type="match status" value="3"/>
</dbReference>
<sequence length="583" mass="64049">MVRKLPLLFLTMLICTMMFNPISNVQAAALNVTDITDKYRGDQVTISGTSPFTEVIAKVYDPNNVILYIEVLSVLDNGNYSKTFSLSDDAIYGTYKVVVGQETNVVNDTFNVIARPSAGGGGGGAPSQGTQITVPVQSGTTGTTVSQTTIQRTTGSNGTVKDSVVMTEQSAKETIDALKNQGEKTARIVIPDAEDKVSEVNVSIPKIALTAIKSGGIDLEIKTENAKLTIPNTTLEKFNQDLYFRVVPIKGQQEKDQIAERAKQEQIVQDVVQGRDVQVLGRPAEIETNLQSQPVTITMPIREEDLPKDKESRQRILDDLVIFIEHSDGTKEVIKGTFITNEDGTLGIEFGIDKFSTFTLVYMEGSKEYFAQLEKDKEMEDTVHKAYISGYPDGTFKPANSISRAEMASLLSRVYDGELKENTSPTSYVDIPAGHWAITSIEKAQLTGLMRGYSDHTFGPNKSITRAEMAAIVSRWLKLEGTGSSSAKDIQGHWAEQAIKLVDQADIMNGMPDGTFQPNKPLSRAEAVTIVNRILKRGPLYGDVKPTFIDVPTTHWAYKEIEEASKEHKYAIDESGKETLLIK</sequence>
<dbReference type="InterPro" id="IPR001119">
    <property type="entry name" value="SLH_dom"/>
</dbReference>
<keyword evidence="1 2" id="KW-0732">Signal</keyword>
<name>A0A072NQK5_SCHAZ</name>
<accession>A0A072NQK5</accession>
<gene>
    <name evidence="4" type="ORF">M670_00787</name>
</gene>
<dbReference type="OrthoDB" id="9807519at2"/>
<dbReference type="EMBL" id="JJRY01000002">
    <property type="protein sequence ID" value="KEF39766.1"/>
    <property type="molecule type" value="Genomic_DNA"/>
</dbReference>
<dbReference type="PANTHER" id="PTHR43308">
    <property type="entry name" value="OUTER MEMBRANE PROTEIN ALPHA-RELATED"/>
    <property type="match status" value="1"/>
</dbReference>
<evidence type="ECO:0000256" key="1">
    <source>
        <dbReference type="ARBA" id="ARBA00022729"/>
    </source>
</evidence>
<evidence type="ECO:0000313" key="5">
    <source>
        <dbReference type="Proteomes" id="UP000027936"/>
    </source>
</evidence>
<feature type="chain" id="PRO_5001682815" evidence="2">
    <location>
        <begin position="28"/>
        <end position="583"/>
    </location>
</feature>
<dbReference type="Proteomes" id="UP000027936">
    <property type="component" value="Unassembled WGS sequence"/>
</dbReference>
<evidence type="ECO:0000259" key="3">
    <source>
        <dbReference type="PROSITE" id="PS51272"/>
    </source>
</evidence>
<dbReference type="InterPro" id="IPR051465">
    <property type="entry name" value="Cell_Envelope_Struct_Comp"/>
</dbReference>
<feature type="domain" description="SLH" evidence="3">
    <location>
        <begin position="424"/>
        <end position="487"/>
    </location>
</feature>
<dbReference type="PATRIC" id="fig|1348973.3.peg.759"/>
<feature type="signal peptide" evidence="2">
    <location>
        <begin position="1"/>
        <end position="27"/>
    </location>
</feature>
<dbReference type="PROSITE" id="PS51272">
    <property type="entry name" value="SLH"/>
    <property type="match status" value="3"/>
</dbReference>